<gene>
    <name evidence="1" type="ORF">BACCAP_04772</name>
</gene>
<dbReference type="Proteomes" id="UP000003639">
    <property type="component" value="Unassembled WGS sequence"/>
</dbReference>
<dbReference type="STRING" id="411467.BACCAP_04772"/>
<dbReference type="EMBL" id="AAXG02000055">
    <property type="protein sequence ID" value="EDM97440.1"/>
    <property type="molecule type" value="Genomic_DNA"/>
</dbReference>
<reference evidence="1 2" key="2">
    <citation type="submission" date="2007-06" db="EMBL/GenBank/DDBJ databases">
        <title>Draft genome sequence of Pseudoflavonifractor capillosus ATCC 29799.</title>
        <authorList>
            <person name="Sudarsanam P."/>
            <person name="Ley R."/>
            <person name="Guruge J."/>
            <person name="Turnbaugh P.J."/>
            <person name="Mahowald M."/>
            <person name="Liep D."/>
            <person name="Gordon J."/>
        </authorList>
    </citation>
    <scope>NUCLEOTIDE SEQUENCE [LARGE SCALE GENOMIC DNA]</scope>
    <source>
        <strain evidence="1 2">ATCC 29799</strain>
    </source>
</reference>
<dbReference type="AlphaFoldDB" id="A6P2P0"/>
<evidence type="ECO:0000313" key="2">
    <source>
        <dbReference type="Proteomes" id="UP000003639"/>
    </source>
</evidence>
<reference evidence="1 2" key="1">
    <citation type="submission" date="2007-04" db="EMBL/GenBank/DDBJ databases">
        <authorList>
            <person name="Fulton L."/>
            <person name="Clifton S."/>
            <person name="Fulton B."/>
            <person name="Xu J."/>
            <person name="Minx P."/>
            <person name="Pepin K.H."/>
            <person name="Johnson M."/>
            <person name="Thiruvilangam P."/>
            <person name="Bhonagiri V."/>
            <person name="Nash W.E."/>
            <person name="Mardis E.R."/>
            <person name="Wilson R.K."/>
        </authorList>
    </citation>
    <scope>NUCLEOTIDE SEQUENCE [LARGE SCALE GENOMIC DNA]</scope>
    <source>
        <strain evidence="1 2">ATCC 29799</strain>
    </source>
</reference>
<comment type="caution">
    <text evidence="1">The sequence shown here is derived from an EMBL/GenBank/DDBJ whole genome shotgun (WGS) entry which is preliminary data.</text>
</comment>
<accession>A6P2P0</accession>
<protein>
    <submittedName>
        <fullName evidence="1">Uncharacterized protein</fullName>
    </submittedName>
</protein>
<keyword evidence="2" id="KW-1185">Reference proteome</keyword>
<organism evidence="1 2">
    <name type="scientific">Pseudoflavonifractor capillosus ATCC 29799</name>
    <dbReference type="NCBI Taxonomy" id="411467"/>
    <lineage>
        <taxon>Bacteria</taxon>
        <taxon>Bacillati</taxon>
        <taxon>Bacillota</taxon>
        <taxon>Clostridia</taxon>
        <taxon>Eubacteriales</taxon>
        <taxon>Oscillospiraceae</taxon>
        <taxon>Pseudoflavonifractor</taxon>
    </lineage>
</organism>
<sequence>MEHTAFSPVRLTPGSSALNHGIHLLIFSFPFADLLARI</sequence>
<name>A6P2P0_9FIRM</name>
<evidence type="ECO:0000313" key="1">
    <source>
        <dbReference type="EMBL" id="EDM97440.1"/>
    </source>
</evidence>
<proteinExistence type="predicted"/>